<keyword evidence="2" id="KW-0503">Monooxygenase</keyword>
<dbReference type="InterPro" id="IPR011008">
    <property type="entry name" value="Dimeric_a/b-barrel"/>
</dbReference>
<dbReference type="InterPro" id="IPR052936">
    <property type="entry name" value="Jasmonate_Hydroxylase-like"/>
</dbReference>
<feature type="domain" description="ABM" evidence="1">
    <location>
        <begin position="316"/>
        <end position="408"/>
    </location>
</feature>
<organism evidence="2 3">
    <name type="scientific">Chitinophaga dinghuensis</name>
    <dbReference type="NCBI Taxonomy" id="1539050"/>
    <lineage>
        <taxon>Bacteria</taxon>
        <taxon>Pseudomonadati</taxon>
        <taxon>Bacteroidota</taxon>
        <taxon>Chitinophagia</taxon>
        <taxon>Chitinophagales</taxon>
        <taxon>Chitinophagaceae</taxon>
        <taxon>Chitinophaga</taxon>
    </lineage>
</organism>
<accession>A0A327VRW4</accession>
<evidence type="ECO:0000313" key="3">
    <source>
        <dbReference type="Proteomes" id="UP000249819"/>
    </source>
</evidence>
<gene>
    <name evidence="2" type="ORF">CLV59_10742</name>
</gene>
<dbReference type="Gene3D" id="3.40.50.1820">
    <property type="entry name" value="alpha/beta hydrolase"/>
    <property type="match status" value="1"/>
</dbReference>
<evidence type="ECO:0000313" key="2">
    <source>
        <dbReference type="EMBL" id="RAJ77276.1"/>
    </source>
</evidence>
<comment type="caution">
    <text evidence="2">The sequence shown here is derived from an EMBL/GenBank/DDBJ whole genome shotgun (WGS) entry which is preliminary data.</text>
</comment>
<dbReference type="InterPro" id="IPR007138">
    <property type="entry name" value="ABM_dom"/>
</dbReference>
<dbReference type="EMBL" id="QLMA01000007">
    <property type="protein sequence ID" value="RAJ77276.1"/>
    <property type="molecule type" value="Genomic_DNA"/>
</dbReference>
<dbReference type="InterPro" id="IPR029058">
    <property type="entry name" value="AB_hydrolase_fold"/>
</dbReference>
<dbReference type="SUPFAM" id="SSF54909">
    <property type="entry name" value="Dimeric alpha+beta barrel"/>
    <property type="match status" value="1"/>
</dbReference>
<dbReference type="Gene3D" id="3.30.70.100">
    <property type="match status" value="1"/>
</dbReference>
<dbReference type="Pfam" id="PF03992">
    <property type="entry name" value="ABM"/>
    <property type="match status" value="1"/>
</dbReference>
<sequence length="435" mass="49463">MKILKTASRLSGLQIAITHQSPAVLSNDYPILFLHGNSFPSQLAFGFKMNGHSWMDHLSENGYNTYALDFLGYGNADRYPEMEEENAHGKVVGSAKEVYLDVDKAVNYILQKTGKDKIYLIAHSWGGSVGALYASRFPEKIARLVLFAAITERHDNTVAEHIPEAYREMTPQQRIADMAALTPAGNDCVLEKEIIETWGCQWLQSDPLANKYQSDSVRFPAGSFQDVADLMHGKSYYNPAEIKAPTLIIRGEWDAYPNHTDAEKLFTSLEHTSEKRYVVIGKGTHVMHLENNRFQLYQEVLTFLQNGHNRHSANSHPIAVIFEVIPSNSDTKAEYLNIAASLKPELEKMPGFISIERFQSIYHPEKILSLSFWSDEKAIQQWRNLELHRAAQAKGRNSVFKDYHLRIAQVVRDYGMFDRKEAPSDSIVYHTEKTH</sequence>
<dbReference type="InterPro" id="IPR000073">
    <property type="entry name" value="AB_hydrolase_1"/>
</dbReference>
<keyword evidence="2" id="KW-0560">Oxidoreductase</keyword>
<keyword evidence="3" id="KW-1185">Reference proteome</keyword>
<dbReference type="PROSITE" id="PS51725">
    <property type="entry name" value="ABM"/>
    <property type="match status" value="1"/>
</dbReference>
<name>A0A327VRW4_9BACT</name>
<dbReference type="GO" id="GO:0004497">
    <property type="term" value="F:monooxygenase activity"/>
    <property type="evidence" value="ECO:0007669"/>
    <property type="project" value="UniProtKB-KW"/>
</dbReference>
<dbReference type="PANTHER" id="PTHR37811:SF2">
    <property type="entry name" value="ABM DOMAIN-CONTAINING PROTEIN"/>
    <property type="match status" value="1"/>
</dbReference>
<reference evidence="2 3" key="1">
    <citation type="submission" date="2018-06" db="EMBL/GenBank/DDBJ databases">
        <title>Genomic Encyclopedia of Archaeal and Bacterial Type Strains, Phase II (KMG-II): from individual species to whole genera.</title>
        <authorList>
            <person name="Goeker M."/>
        </authorList>
    </citation>
    <scope>NUCLEOTIDE SEQUENCE [LARGE SCALE GENOMIC DNA]</scope>
    <source>
        <strain evidence="2 3">DSM 29821</strain>
    </source>
</reference>
<dbReference type="SUPFAM" id="SSF53474">
    <property type="entry name" value="alpha/beta-Hydrolases"/>
    <property type="match status" value="1"/>
</dbReference>
<evidence type="ECO:0000259" key="1">
    <source>
        <dbReference type="PROSITE" id="PS51725"/>
    </source>
</evidence>
<dbReference type="PANTHER" id="PTHR37811">
    <property type="entry name" value="BLL5343 PROTEIN"/>
    <property type="match status" value="1"/>
</dbReference>
<protein>
    <submittedName>
        <fullName evidence="2">Heme-degrading monooxygenase HmoA</fullName>
    </submittedName>
</protein>
<dbReference type="AlphaFoldDB" id="A0A327VRW4"/>
<proteinExistence type="predicted"/>
<dbReference type="Proteomes" id="UP000249819">
    <property type="component" value="Unassembled WGS sequence"/>
</dbReference>
<dbReference type="Pfam" id="PF00561">
    <property type="entry name" value="Abhydrolase_1"/>
    <property type="match status" value="1"/>
</dbReference>
<dbReference type="RefSeq" id="WP_170137832.1">
    <property type="nucleotide sequence ID" value="NZ_QLMA01000007.1"/>
</dbReference>